<feature type="region of interest" description="Disordered" evidence="1">
    <location>
        <begin position="69"/>
        <end position="120"/>
    </location>
</feature>
<keyword evidence="2" id="KW-0812">Transmembrane</keyword>
<name>A0A218Z7M7_9HELO</name>
<reference evidence="3 4" key="1">
    <citation type="submission" date="2017-04" db="EMBL/GenBank/DDBJ databases">
        <title>Draft genome sequence of Marssonina coronaria NL1: causal agent of apple blotch.</title>
        <authorList>
            <person name="Cheng Q."/>
        </authorList>
    </citation>
    <scope>NUCLEOTIDE SEQUENCE [LARGE SCALE GENOMIC DNA]</scope>
    <source>
        <strain evidence="3 4">NL1</strain>
    </source>
</reference>
<gene>
    <name evidence="3" type="ORF">B2J93_2077</name>
</gene>
<proteinExistence type="predicted"/>
<feature type="compositionally biased region" description="Pro residues" evidence="1">
    <location>
        <begin position="1"/>
        <end position="17"/>
    </location>
</feature>
<dbReference type="AlphaFoldDB" id="A0A218Z7M7"/>
<keyword evidence="2" id="KW-0472">Membrane</keyword>
<evidence type="ECO:0000256" key="2">
    <source>
        <dbReference type="SAM" id="Phobius"/>
    </source>
</evidence>
<feature type="compositionally biased region" description="Low complexity" evidence="1">
    <location>
        <begin position="21"/>
        <end position="32"/>
    </location>
</feature>
<dbReference type="InParanoid" id="A0A218Z7M7"/>
<keyword evidence="2" id="KW-1133">Transmembrane helix</keyword>
<keyword evidence="4" id="KW-1185">Reference proteome</keyword>
<comment type="caution">
    <text evidence="3">The sequence shown here is derived from an EMBL/GenBank/DDBJ whole genome shotgun (WGS) entry which is preliminary data.</text>
</comment>
<feature type="transmembrane region" description="Helical" evidence="2">
    <location>
        <begin position="34"/>
        <end position="55"/>
    </location>
</feature>
<accession>A0A218Z7M7</accession>
<organism evidence="3 4">
    <name type="scientific">Diplocarpon coronariae</name>
    <dbReference type="NCBI Taxonomy" id="2795749"/>
    <lineage>
        <taxon>Eukaryota</taxon>
        <taxon>Fungi</taxon>
        <taxon>Dikarya</taxon>
        <taxon>Ascomycota</taxon>
        <taxon>Pezizomycotina</taxon>
        <taxon>Leotiomycetes</taxon>
        <taxon>Helotiales</taxon>
        <taxon>Drepanopezizaceae</taxon>
        <taxon>Diplocarpon</taxon>
    </lineage>
</organism>
<dbReference type="Proteomes" id="UP000242519">
    <property type="component" value="Unassembled WGS sequence"/>
</dbReference>
<protein>
    <submittedName>
        <fullName evidence="3">HTTM domain-containing protein</fullName>
    </submittedName>
</protein>
<dbReference type="EMBL" id="MZNU01000136">
    <property type="protein sequence ID" value="OWP04069.1"/>
    <property type="molecule type" value="Genomic_DNA"/>
</dbReference>
<feature type="compositionally biased region" description="Basic and acidic residues" evidence="1">
    <location>
        <begin position="74"/>
        <end position="96"/>
    </location>
</feature>
<feature type="region of interest" description="Disordered" evidence="1">
    <location>
        <begin position="1"/>
        <end position="32"/>
    </location>
</feature>
<evidence type="ECO:0000313" key="3">
    <source>
        <dbReference type="EMBL" id="OWP04069.1"/>
    </source>
</evidence>
<sequence length="120" mass="13266">MPPYLPFLTPTPTPTLPPMNGQQSEGSSGQTSQTEVVCLGLIPLLFCILLILYLYRACRGKKGEGKALNETLEGGEHGMEEKKNEKKEGKKDDTKKSGRKWWGRPSKTTDKPTVEAMVES</sequence>
<evidence type="ECO:0000256" key="1">
    <source>
        <dbReference type="SAM" id="MobiDB-lite"/>
    </source>
</evidence>
<evidence type="ECO:0000313" key="4">
    <source>
        <dbReference type="Proteomes" id="UP000242519"/>
    </source>
</evidence>